<comment type="caution">
    <text evidence="9">The sequence shown here is derived from an EMBL/GenBank/DDBJ whole genome shotgun (WGS) entry which is preliminary data.</text>
</comment>
<keyword evidence="3" id="KW-0813">Transport</keyword>
<dbReference type="InterPro" id="IPR016024">
    <property type="entry name" value="ARM-type_fold"/>
</dbReference>
<gene>
    <name evidence="9" type="ORF">M9Y10_023245</name>
</gene>
<dbReference type="Pfam" id="PF01602">
    <property type="entry name" value="Adaptin_N"/>
    <property type="match status" value="1"/>
</dbReference>
<feature type="domain" description="Clathrin/coatomer adaptor adaptin-like N-terminal" evidence="7">
    <location>
        <begin position="10"/>
        <end position="527"/>
    </location>
</feature>
<keyword evidence="4" id="KW-0653">Protein transport</keyword>
<evidence type="ECO:0000256" key="4">
    <source>
        <dbReference type="ARBA" id="ARBA00022927"/>
    </source>
</evidence>
<evidence type="ECO:0000256" key="5">
    <source>
        <dbReference type="ARBA" id="ARBA00023136"/>
    </source>
</evidence>
<dbReference type="Gene3D" id="1.25.10.10">
    <property type="entry name" value="Leucine-rich Repeat Variant"/>
    <property type="match status" value="1"/>
</dbReference>
<dbReference type="SUPFAM" id="SSF49348">
    <property type="entry name" value="Clathrin adaptor appendage domain"/>
    <property type="match status" value="1"/>
</dbReference>
<organism evidence="9 10">
    <name type="scientific">Tritrichomonas musculus</name>
    <dbReference type="NCBI Taxonomy" id="1915356"/>
    <lineage>
        <taxon>Eukaryota</taxon>
        <taxon>Metamonada</taxon>
        <taxon>Parabasalia</taxon>
        <taxon>Tritrichomonadida</taxon>
        <taxon>Tritrichomonadidae</taxon>
        <taxon>Tritrichomonas</taxon>
    </lineage>
</organism>
<evidence type="ECO:0000259" key="8">
    <source>
        <dbReference type="Pfam" id="PF09066"/>
    </source>
</evidence>
<dbReference type="Pfam" id="PF09066">
    <property type="entry name" value="B2-adapt-app_C"/>
    <property type="match status" value="1"/>
</dbReference>
<dbReference type="InterPro" id="IPR013041">
    <property type="entry name" value="Clathrin_app_Ig-like_sf"/>
</dbReference>
<reference evidence="9 10" key="1">
    <citation type="submission" date="2024-04" db="EMBL/GenBank/DDBJ databases">
        <title>Tritrichomonas musculus Genome.</title>
        <authorList>
            <person name="Alves-Ferreira E."/>
            <person name="Grigg M."/>
            <person name="Lorenzi H."/>
            <person name="Galac M."/>
        </authorList>
    </citation>
    <scope>NUCLEOTIDE SEQUENCE [LARGE SCALE GENOMIC DNA]</scope>
    <source>
        <strain evidence="9 10">EAF2021</strain>
    </source>
</reference>
<dbReference type="InterPro" id="IPR026739">
    <property type="entry name" value="AP_beta"/>
</dbReference>
<dbReference type="EMBL" id="JAPFFF010000003">
    <property type="protein sequence ID" value="KAK8894807.1"/>
    <property type="molecule type" value="Genomic_DNA"/>
</dbReference>
<comment type="similarity">
    <text evidence="2">Belongs to the adaptor complexes large subunit family.</text>
</comment>
<keyword evidence="10" id="KW-1185">Reference proteome</keyword>
<dbReference type="InterPro" id="IPR015151">
    <property type="entry name" value="B-adaptin_app_sub_C"/>
</dbReference>
<dbReference type="InterPro" id="IPR013037">
    <property type="entry name" value="Clathrin_b-adaptin_app_Ig-like"/>
</dbReference>
<evidence type="ECO:0000256" key="3">
    <source>
        <dbReference type="ARBA" id="ARBA00022448"/>
    </source>
</evidence>
<evidence type="ECO:0000259" key="7">
    <source>
        <dbReference type="Pfam" id="PF01602"/>
    </source>
</evidence>
<dbReference type="Proteomes" id="UP001470230">
    <property type="component" value="Unassembled WGS sequence"/>
</dbReference>
<dbReference type="InterPro" id="IPR002553">
    <property type="entry name" value="Clathrin/coatomer_adapt-like_N"/>
</dbReference>
<keyword evidence="5" id="KW-0472">Membrane</keyword>
<sequence length="826" mass="92940">MTDPFNQEGKGEETELREQLDGNDPDERKNAAKRVVSLMRSGENVSGLFSSMLRCVKSSDVELKKLTYLYLLNYSAQESEQAIMVVNTFIQDSQDGSPFIRALAVRTMCRIKLESVAEHMIIPLKKTLHDPDPYVRKTAALGVAKLYDVIPEAVENANIFEDLLGLLHDDNPLVISNTITSVFEINERRTTPIFTLNSETIAPILNAITSCSEWCQVSLFDALSRYKPESHEDASFLVDRLVPFLKHSNPAVVIGSFKCIFLFMESDDQKPTKLFPQIIPPFITLVSTSEPEVQYVILRTLSLFVQRYPKALSKQIRVFFCKYNDPSYIKMEKLDIIVTICKQSNAQLVLNELNEYSNSVDVAFVRKSIRCIGQIGIKMKEASPRCVDILVQLVGGKADYAVEESICVLCDIFRKYPGQFESVLNAVCSNFELLKEPRAKAAGIWILGEYCHIIENVDVLLDPYLDTFHDEEPLVQLTILSSLVKIFVHKPDLTRDQLQFVLNEATKPGNIPDVKNRALIYWRVLSADPELQIAHHMLTFDKQTVIHSGVHFDPNVLTELIRNMGSVSGVLHVVPSDFVRRVQFIPEDSGKNGLPDSNVNYNINYHQLRLNDSSNIDVFADYDRSNIYLRVVNKSQSAIGQFAFAVNSNAIGLTLVGQPQFPEELDSGDFCEVNIPIKIDPSAAGNFDKHDLQIALRTSIGTIFALDKVPLQIATLPENIGQLTQDTYRQYFASYTAMMQAVVQDAQVASDEHLKNNHVFVIGKNENKTYVSFALPLNNNNCVFVAELVQSPQSVTVNIKGPNNTYFNIIQQTARELFTIDEISLI</sequence>
<feature type="compositionally biased region" description="Basic and acidic residues" evidence="6">
    <location>
        <begin position="9"/>
        <end position="29"/>
    </location>
</feature>
<evidence type="ECO:0008006" key="11">
    <source>
        <dbReference type="Google" id="ProtNLM"/>
    </source>
</evidence>
<evidence type="ECO:0000313" key="10">
    <source>
        <dbReference type="Proteomes" id="UP001470230"/>
    </source>
</evidence>
<evidence type="ECO:0000313" key="9">
    <source>
        <dbReference type="EMBL" id="KAK8894807.1"/>
    </source>
</evidence>
<evidence type="ECO:0000256" key="6">
    <source>
        <dbReference type="SAM" id="MobiDB-lite"/>
    </source>
</evidence>
<accession>A0ABR2KV69</accession>
<comment type="subcellular location">
    <subcellularLocation>
        <location evidence="1">Endomembrane system</location>
    </subcellularLocation>
</comment>
<feature type="region of interest" description="Disordered" evidence="6">
    <location>
        <begin position="1"/>
        <end position="29"/>
    </location>
</feature>
<name>A0ABR2KV69_9EUKA</name>
<dbReference type="SUPFAM" id="SSF48371">
    <property type="entry name" value="ARM repeat"/>
    <property type="match status" value="1"/>
</dbReference>
<evidence type="ECO:0000256" key="2">
    <source>
        <dbReference type="ARBA" id="ARBA00006613"/>
    </source>
</evidence>
<feature type="domain" description="Beta-adaptin appendage C-terminal subdomain" evidence="8">
    <location>
        <begin position="739"/>
        <end position="817"/>
    </location>
</feature>
<dbReference type="InterPro" id="IPR011989">
    <property type="entry name" value="ARM-like"/>
</dbReference>
<protein>
    <recommendedName>
        <fullName evidence="11">Adaptin N terminal region family protein</fullName>
    </recommendedName>
</protein>
<dbReference type="PANTHER" id="PTHR11134">
    <property type="entry name" value="ADAPTOR COMPLEX SUBUNIT BETA FAMILY MEMBER"/>
    <property type="match status" value="1"/>
</dbReference>
<proteinExistence type="inferred from homology"/>
<dbReference type="Gene3D" id="2.60.40.1150">
    <property type="match status" value="1"/>
</dbReference>
<evidence type="ECO:0000256" key="1">
    <source>
        <dbReference type="ARBA" id="ARBA00004308"/>
    </source>
</evidence>